<feature type="chain" id="PRO_5039277401" description="DUF4232 domain-containing protein" evidence="2">
    <location>
        <begin position="27"/>
        <end position="228"/>
    </location>
</feature>
<feature type="region of interest" description="Disordered" evidence="1">
    <location>
        <begin position="40"/>
        <end position="89"/>
    </location>
</feature>
<keyword evidence="2" id="KW-0732">Signal</keyword>
<accession>A0A8J3VVQ0</accession>
<feature type="domain" description="DUF4232" evidence="3">
    <location>
        <begin position="92"/>
        <end position="222"/>
    </location>
</feature>
<evidence type="ECO:0000256" key="2">
    <source>
        <dbReference type="SAM" id="SignalP"/>
    </source>
</evidence>
<protein>
    <recommendedName>
        <fullName evidence="3">DUF4232 domain-containing protein</fullName>
    </recommendedName>
</protein>
<dbReference type="AlphaFoldDB" id="A0A8J3VVQ0"/>
<comment type="caution">
    <text evidence="4">The sequence shown here is derived from an EMBL/GenBank/DDBJ whole genome shotgun (WGS) entry which is preliminary data.</text>
</comment>
<organism evidence="4 5">
    <name type="scientific">Rugosimonospora africana</name>
    <dbReference type="NCBI Taxonomy" id="556532"/>
    <lineage>
        <taxon>Bacteria</taxon>
        <taxon>Bacillati</taxon>
        <taxon>Actinomycetota</taxon>
        <taxon>Actinomycetes</taxon>
        <taxon>Micromonosporales</taxon>
        <taxon>Micromonosporaceae</taxon>
        <taxon>Rugosimonospora</taxon>
    </lineage>
</organism>
<dbReference type="PROSITE" id="PS51257">
    <property type="entry name" value="PROKAR_LIPOPROTEIN"/>
    <property type="match status" value="1"/>
</dbReference>
<dbReference type="Pfam" id="PF14016">
    <property type="entry name" value="DUF4232"/>
    <property type="match status" value="1"/>
</dbReference>
<dbReference type="Proteomes" id="UP000642748">
    <property type="component" value="Unassembled WGS sequence"/>
</dbReference>
<dbReference type="InterPro" id="IPR025326">
    <property type="entry name" value="DUF4232"/>
</dbReference>
<feature type="compositionally biased region" description="Low complexity" evidence="1">
    <location>
        <begin position="48"/>
        <end position="79"/>
    </location>
</feature>
<dbReference type="RefSeq" id="WP_203923443.1">
    <property type="nucleotide sequence ID" value="NZ_BONZ01000087.1"/>
</dbReference>
<keyword evidence="5" id="KW-1185">Reference proteome</keyword>
<evidence type="ECO:0000313" key="5">
    <source>
        <dbReference type="Proteomes" id="UP000642748"/>
    </source>
</evidence>
<name>A0A8J3VVQ0_9ACTN</name>
<feature type="signal peptide" evidence="2">
    <location>
        <begin position="1"/>
        <end position="26"/>
    </location>
</feature>
<evidence type="ECO:0000259" key="3">
    <source>
        <dbReference type="Pfam" id="PF14016"/>
    </source>
</evidence>
<dbReference type="EMBL" id="BONZ01000087">
    <property type="protein sequence ID" value="GIH20006.1"/>
    <property type="molecule type" value="Genomic_DNA"/>
</dbReference>
<reference evidence="4" key="1">
    <citation type="submission" date="2021-01" db="EMBL/GenBank/DDBJ databases">
        <title>Whole genome shotgun sequence of Rugosimonospora africana NBRC 104875.</title>
        <authorList>
            <person name="Komaki H."/>
            <person name="Tamura T."/>
        </authorList>
    </citation>
    <scope>NUCLEOTIDE SEQUENCE</scope>
    <source>
        <strain evidence="4">NBRC 104875</strain>
    </source>
</reference>
<evidence type="ECO:0000313" key="4">
    <source>
        <dbReference type="EMBL" id="GIH20006.1"/>
    </source>
</evidence>
<proteinExistence type="predicted"/>
<gene>
    <name evidence="4" type="ORF">Raf01_81780</name>
</gene>
<evidence type="ECO:0000256" key="1">
    <source>
        <dbReference type="SAM" id="MobiDB-lite"/>
    </source>
</evidence>
<sequence length="228" mass="22948">MRTDSLAPLRLAVLATLAGLTGLAGLAGCANRPGTAQGVPAQTIPAGGVTTTAPASSPSTPASTPPRAGATAPAAPVRTGSTHHQPAPVGSCRARDLVLDSIQGDGGGGSAFETVTVTNDSHTACRLPSTPSMVYTDTHGTTRRLPTSPQVPNPPAMLMRPGNEAQFTLRIVNGYGGYNPSSPACAHPATYQHIALTLPDGRLALTGLTLDVLCDGITVTGWSAPQAS</sequence>